<dbReference type="RefSeq" id="WP_304434584.1">
    <property type="nucleotide sequence ID" value="NZ_JAUKUC010000001.1"/>
</dbReference>
<comment type="caution">
    <text evidence="2">The sequence shown here is derived from an EMBL/GenBank/DDBJ whole genome shotgun (WGS) entry which is preliminary data.</text>
</comment>
<sequence>MNNNNKHPFKTPEGYFDSFQDKLMAKLSDDHVAIPMDNAFKVPDNYFENFNEKLTEKLSEETKVIPLFPIKKVIAIAASVAAIALVFFGYQWNNVEDVNFSDLANTDIEAYFENTEFDLTSYEIAEVLPFTDTEYSNMLSLPIDNENILDYLSDNINDFEELNLQENE</sequence>
<reference evidence="2" key="2">
    <citation type="submission" date="2023-06" db="EMBL/GenBank/DDBJ databases">
        <authorList>
            <person name="Lucena T."/>
            <person name="Sun Q."/>
        </authorList>
    </citation>
    <scope>NUCLEOTIDE SEQUENCE</scope>
    <source>
        <strain evidence="2">CECT 8869</strain>
    </source>
</reference>
<dbReference type="Proteomes" id="UP001168579">
    <property type="component" value="Unassembled WGS sequence"/>
</dbReference>
<proteinExistence type="predicted"/>
<protein>
    <recommendedName>
        <fullName evidence="4">DUF3379 domain-containing protein</fullName>
    </recommendedName>
</protein>
<evidence type="ECO:0000313" key="2">
    <source>
        <dbReference type="EMBL" id="MDO1511368.1"/>
    </source>
</evidence>
<evidence type="ECO:0000256" key="1">
    <source>
        <dbReference type="SAM" id="Phobius"/>
    </source>
</evidence>
<keyword evidence="3" id="KW-1185">Reference proteome</keyword>
<keyword evidence="1" id="KW-1133">Transmembrane helix</keyword>
<name>A0ABT8RK60_9FLAO</name>
<organism evidence="2 3">
    <name type="scientific">Maribacter confluentis</name>
    <dbReference type="NCBI Taxonomy" id="1656093"/>
    <lineage>
        <taxon>Bacteria</taxon>
        <taxon>Pseudomonadati</taxon>
        <taxon>Bacteroidota</taxon>
        <taxon>Flavobacteriia</taxon>
        <taxon>Flavobacteriales</taxon>
        <taxon>Flavobacteriaceae</taxon>
        <taxon>Maribacter</taxon>
    </lineage>
</organism>
<reference evidence="2" key="1">
    <citation type="journal article" date="2014" name="Int. J. Syst. Evol. Microbiol.">
        <title>Complete genome of a new Firmicutes species belonging to the dominant human colonic microbiota ('Ruminococcus bicirculans') reveals two chromosomes and a selective capacity to utilize plant glucans.</title>
        <authorList>
            <consortium name="NISC Comparative Sequencing Program"/>
            <person name="Wegmann U."/>
            <person name="Louis P."/>
            <person name="Goesmann A."/>
            <person name="Henrissat B."/>
            <person name="Duncan S.H."/>
            <person name="Flint H.J."/>
        </authorList>
    </citation>
    <scope>NUCLEOTIDE SEQUENCE</scope>
    <source>
        <strain evidence="2">CECT 8869</strain>
    </source>
</reference>
<accession>A0ABT8RK60</accession>
<keyword evidence="1" id="KW-0812">Transmembrane</keyword>
<keyword evidence="1" id="KW-0472">Membrane</keyword>
<dbReference type="EMBL" id="JAUKUC010000001">
    <property type="protein sequence ID" value="MDO1511368.1"/>
    <property type="molecule type" value="Genomic_DNA"/>
</dbReference>
<gene>
    <name evidence="2" type="ORF">Q2T41_01650</name>
</gene>
<evidence type="ECO:0008006" key="4">
    <source>
        <dbReference type="Google" id="ProtNLM"/>
    </source>
</evidence>
<feature type="transmembrane region" description="Helical" evidence="1">
    <location>
        <begin position="73"/>
        <end position="92"/>
    </location>
</feature>
<evidence type="ECO:0000313" key="3">
    <source>
        <dbReference type="Proteomes" id="UP001168579"/>
    </source>
</evidence>